<dbReference type="Proteomes" id="UP000002294">
    <property type="component" value="Chromosome"/>
</dbReference>
<evidence type="ECO:0000313" key="2">
    <source>
        <dbReference type="Proteomes" id="UP000002294"/>
    </source>
</evidence>
<name>C7RH71_ANAPD</name>
<dbReference type="HOGENOM" id="CLU_124446_1_0_9"/>
<reference evidence="1 2" key="1">
    <citation type="journal article" date="2009" name="Stand. Genomic Sci.">
        <title>Complete genome sequence of Anaerococcus prevotii type strain (PC1).</title>
        <authorList>
            <person name="Labutti K."/>
            <person name="Pukall R."/>
            <person name="Steenblock K."/>
            <person name="Glavina Del Rio T."/>
            <person name="Tice H."/>
            <person name="Copeland A."/>
            <person name="Cheng J.F."/>
            <person name="Lucas S."/>
            <person name="Chen F."/>
            <person name="Nolan M."/>
            <person name="Bruce D."/>
            <person name="Goodwin L."/>
            <person name="Pitluck S."/>
            <person name="Ivanova N."/>
            <person name="Mavromatis K."/>
            <person name="Ovchinnikova G."/>
            <person name="Pati A."/>
            <person name="Chen A."/>
            <person name="Palaniappan K."/>
            <person name="Land M."/>
            <person name="Hauser L."/>
            <person name="Chang Y.J."/>
            <person name="Jeffries C.D."/>
            <person name="Chain P."/>
            <person name="Saunders E."/>
            <person name="Brettin T."/>
            <person name="Detter J.C."/>
            <person name="Han C."/>
            <person name="Goker M."/>
            <person name="Bristow J."/>
            <person name="Eisen J.A."/>
            <person name="Markowitz V."/>
            <person name="Hugenholtz P."/>
            <person name="Kyrpides N.C."/>
            <person name="Klenk H.P."/>
            <person name="Lapidus A."/>
        </authorList>
    </citation>
    <scope>NUCLEOTIDE SEQUENCE [LARGE SCALE GENOMIC DNA]</scope>
    <source>
        <strain evidence="2">ATCC 9321 / DSM 20548 / JCM 6508 / NCTC 11806 / PC1</strain>
    </source>
</reference>
<sequence length="155" mass="17929">MKLYEIVEAYQNLSELEESEDIKKALDVISDEFDVKAENIVKVIRNMEADEKALRDEEIRLGDKRRAIGTKKENLKEYLFSSMRAIGKPKMKAGIFNINIQKNPQSINIIDENIIPDKYKIASYKLDKKQLKEDIKEGLEIEGAELVQTEGIRIR</sequence>
<dbReference type="EMBL" id="CP001708">
    <property type="protein sequence ID" value="ACV28832.1"/>
    <property type="molecule type" value="Genomic_DNA"/>
</dbReference>
<gene>
    <name evidence="1" type="ordered locus">Apre_0804</name>
</gene>
<dbReference type="KEGG" id="apr:Apre_0804"/>
<proteinExistence type="predicted"/>
<dbReference type="AlphaFoldDB" id="C7RH71"/>
<keyword evidence="2" id="KW-1185">Reference proteome</keyword>
<dbReference type="STRING" id="525919.Apre_0804"/>
<dbReference type="Pfam" id="PF05565">
    <property type="entry name" value="Sipho_Gp157"/>
    <property type="match status" value="1"/>
</dbReference>
<accession>C7RH71</accession>
<dbReference type="eggNOG" id="ENOG50330BC">
    <property type="taxonomic scope" value="Bacteria"/>
</dbReference>
<organism evidence="1 2">
    <name type="scientific">Anaerococcus prevotii (strain ATCC 9321 / DSM 20548 / JCM 6508 / NCTC 11806 / PC1)</name>
    <name type="common">Peptostreptococcus prevotii</name>
    <name type="synonym">Peptococcus prevotii</name>
    <dbReference type="NCBI Taxonomy" id="525919"/>
    <lineage>
        <taxon>Bacteria</taxon>
        <taxon>Bacillati</taxon>
        <taxon>Bacillota</taxon>
        <taxon>Tissierellia</taxon>
        <taxon>Tissierellales</taxon>
        <taxon>Peptoniphilaceae</taxon>
        <taxon>Anaerococcus</taxon>
    </lineage>
</organism>
<dbReference type="InterPro" id="IPR008840">
    <property type="entry name" value="Sipho_Gp157"/>
</dbReference>
<evidence type="ECO:0000313" key="1">
    <source>
        <dbReference type="EMBL" id="ACV28832.1"/>
    </source>
</evidence>
<protein>
    <submittedName>
        <fullName evidence="1">Gp157 family protein</fullName>
    </submittedName>
</protein>
<dbReference type="RefSeq" id="WP_015777735.1">
    <property type="nucleotide sequence ID" value="NC_013171.1"/>
</dbReference>